<dbReference type="InterPro" id="IPR011024">
    <property type="entry name" value="G_crystallin-like"/>
</dbReference>
<feature type="compositionally biased region" description="Polar residues" evidence="3">
    <location>
        <begin position="977"/>
        <end position="994"/>
    </location>
</feature>
<feature type="compositionally biased region" description="Basic and acidic residues" evidence="3">
    <location>
        <begin position="1096"/>
        <end position="1127"/>
    </location>
</feature>
<feature type="domain" description="Beta/gamma crystallin 'Greek key'" evidence="4">
    <location>
        <begin position="1583"/>
        <end position="1622"/>
    </location>
</feature>
<dbReference type="InterPro" id="IPR001064">
    <property type="entry name" value="Beta/gamma_crystallin"/>
</dbReference>
<feature type="compositionally biased region" description="Polar residues" evidence="3">
    <location>
        <begin position="668"/>
        <end position="678"/>
    </location>
</feature>
<evidence type="ECO:0000256" key="3">
    <source>
        <dbReference type="SAM" id="MobiDB-lite"/>
    </source>
</evidence>
<feature type="compositionally biased region" description="Polar residues" evidence="3">
    <location>
        <begin position="729"/>
        <end position="742"/>
    </location>
</feature>
<reference evidence="5" key="1">
    <citation type="submission" date="2020-03" db="EMBL/GenBank/DDBJ databases">
        <title>Intra-Species Differences in Population Size shape Life History and Genome Evolution.</title>
        <authorList>
            <person name="Willemsen D."/>
            <person name="Cui R."/>
            <person name="Valenzano D.R."/>
        </authorList>
    </citation>
    <scope>NUCLEOTIDE SEQUENCE</scope>
    <source>
        <strain evidence="5">GRZ</strain>
        <tissue evidence="5">Whole</tissue>
    </source>
</reference>
<feature type="region of interest" description="Disordered" evidence="3">
    <location>
        <begin position="421"/>
        <end position="441"/>
    </location>
</feature>
<dbReference type="SUPFAM" id="SSF49695">
    <property type="entry name" value="gamma-Crystallin-like"/>
    <property type="match status" value="3"/>
</dbReference>
<dbReference type="PROSITE" id="PS50231">
    <property type="entry name" value="RICIN_B_LECTIN"/>
    <property type="match status" value="1"/>
</dbReference>
<feature type="compositionally biased region" description="Polar residues" evidence="3">
    <location>
        <begin position="803"/>
        <end position="819"/>
    </location>
</feature>
<feature type="compositionally biased region" description="Polar residues" evidence="3">
    <location>
        <begin position="30"/>
        <end position="41"/>
    </location>
</feature>
<feature type="compositionally biased region" description="Polar residues" evidence="3">
    <location>
        <begin position="1062"/>
        <end position="1095"/>
    </location>
</feature>
<dbReference type="InterPro" id="IPR050252">
    <property type="entry name" value="Beta/Gamma-Crystallin"/>
</dbReference>
<feature type="region of interest" description="Disordered" evidence="3">
    <location>
        <begin position="1371"/>
        <end position="1481"/>
    </location>
</feature>
<feature type="domain" description="Beta/gamma crystallin 'Greek key'" evidence="4">
    <location>
        <begin position="1774"/>
        <end position="1828"/>
    </location>
</feature>
<dbReference type="PANTHER" id="PTHR11818:SF2">
    <property type="entry name" value="BETA_GAMMA CRYSTALLIN DOMAIN-CONTAINING PROTEIN 1"/>
    <property type="match status" value="1"/>
</dbReference>
<evidence type="ECO:0000313" key="5">
    <source>
        <dbReference type="EMBL" id="KAF7230690.1"/>
    </source>
</evidence>
<feature type="compositionally biased region" description="Basic and acidic residues" evidence="3">
    <location>
        <begin position="839"/>
        <end position="862"/>
    </location>
</feature>
<feature type="compositionally biased region" description="Low complexity" evidence="3">
    <location>
        <begin position="1401"/>
        <end position="1411"/>
    </location>
</feature>
<keyword evidence="2" id="KW-0677">Repeat</keyword>
<feature type="domain" description="Beta/gamma crystallin 'Greek key'" evidence="4">
    <location>
        <begin position="1918"/>
        <end position="1960"/>
    </location>
</feature>
<evidence type="ECO:0000256" key="2">
    <source>
        <dbReference type="ARBA" id="ARBA00022737"/>
    </source>
</evidence>
<dbReference type="Gene3D" id="2.80.10.50">
    <property type="match status" value="1"/>
</dbReference>
<feature type="region of interest" description="Disordered" evidence="3">
    <location>
        <begin position="497"/>
        <end position="1001"/>
    </location>
</feature>
<protein>
    <submittedName>
        <fullName evidence="5">Transcript variant X2</fullName>
    </submittedName>
</protein>
<proteinExistence type="inferred from homology"/>
<feature type="compositionally biased region" description="Polar residues" evidence="3">
    <location>
        <begin position="541"/>
        <end position="558"/>
    </location>
</feature>
<feature type="compositionally biased region" description="Basic and acidic residues" evidence="3">
    <location>
        <begin position="50"/>
        <end position="59"/>
    </location>
</feature>
<feature type="compositionally biased region" description="Basic and acidic residues" evidence="3">
    <location>
        <begin position="893"/>
        <end position="932"/>
    </location>
</feature>
<organism evidence="5 6">
    <name type="scientific">Nothobranchius furzeri</name>
    <name type="common">Turquoise killifish</name>
    <dbReference type="NCBI Taxonomy" id="105023"/>
    <lineage>
        <taxon>Eukaryota</taxon>
        <taxon>Metazoa</taxon>
        <taxon>Chordata</taxon>
        <taxon>Craniata</taxon>
        <taxon>Vertebrata</taxon>
        <taxon>Euteleostomi</taxon>
        <taxon>Actinopterygii</taxon>
        <taxon>Neopterygii</taxon>
        <taxon>Teleostei</taxon>
        <taxon>Neoteleostei</taxon>
        <taxon>Acanthomorphata</taxon>
        <taxon>Ovalentaria</taxon>
        <taxon>Atherinomorphae</taxon>
        <taxon>Cyprinodontiformes</taxon>
        <taxon>Nothobranchiidae</taxon>
        <taxon>Nothobranchius</taxon>
    </lineage>
</organism>
<feature type="domain" description="Beta/gamma crystallin 'Greek key'" evidence="4">
    <location>
        <begin position="1623"/>
        <end position="1673"/>
    </location>
</feature>
<dbReference type="OMA" id="VIQCGEN"/>
<dbReference type="SMART" id="SM00247">
    <property type="entry name" value="XTALbg"/>
    <property type="match status" value="6"/>
</dbReference>
<feature type="compositionally biased region" description="Basic and acidic residues" evidence="3">
    <location>
        <begin position="1237"/>
        <end position="1247"/>
    </location>
</feature>
<feature type="compositionally biased region" description="Basic and acidic residues" evidence="3">
    <location>
        <begin position="1219"/>
        <end position="1228"/>
    </location>
</feature>
<evidence type="ECO:0000256" key="1">
    <source>
        <dbReference type="ARBA" id="ARBA00009646"/>
    </source>
</evidence>
<comment type="similarity">
    <text evidence="1">Belongs to the beta/gamma-crystallin family.</text>
</comment>
<name>A0A9D2Z1G4_NOTFU</name>
<feature type="domain" description="Beta/gamma crystallin 'Greek key'" evidence="4">
    <location>
        <begin position="1829"/>
        <end position="1869"/>
    </location>
</feature>
<comment type="caution">
    <text evidence="5">The sequence shown here is derived from an EMBL/GenBank/DDBJ whole genome shotgun (WGS) entry which is preliminary data.</text>
</comment>
<feature type="domain" description="Beta/gamma crystallin 'Greek key'" evidence="4">
    <location>
        <begin position="2008"/>
        <end position="2052"/>
    </location>
</feature>
<feature type="region of interest" description="Disordered" evidence="3">
    <location>
        <begin position="1"/>
        <end position="106"/>
    </location>
</feature>
<feature type="compositionally biased region" description="Basic and acidic residues" evidence="3">
    <location>
        <begin position="781"/>
        <end position="791"/>
    </location>
</feature>
<feature type="compositionally biased region" description="Polar residues" evidence="3">
    <location>
        <begin position="1132"/>
        <end position="1141"/>
    </location>
</feature>
<feature type="domain" description="Beta/gamma crystallin 'Greek key'" evidence="4">
    <location>
        <begin position="1720"/>
        <end position="1762"/>
    </location>
</feature>
<dbReference type="SUPFAM" id="SSF50370">
    <property type="entry name" value="Ricin B-like lectins"/>
    <property type="match status" value="1"/>
</dbReference>
<feature type="compositionally biased region" description="Basic and acidic residues" evidence="3">
    <location>
        <begin position="515"/>
        <end position="530"/>
    </location>
</feature>
<feature type="compositionally biased region" description="Basic and acidic residues" evidence="3">
    <location>
        <begin position="1377"/>
        <end position="1400"/>
    </location>
</feature>
<feature type="region of interest" description="Disordered" evidence="3">
    <location>
        <begin position="1013"/>
        <end position="1265"/>
    </location>
</feature>
<dbReference type="Gene3D" id="2.60.20.10">
    <property type="entry name" value="Crystallins"/>
    <property type="match status" value="6"/>
</dbReference>
<feature type="domain" description="Beta/gamma crystallin 'Greek key'" evidence="4">
    <location>
        <begin position="2099"/>
        <end position="2140"/>
    </location>
</feature>
<feature type="domain" description="Beta/gamma crystallin 'Greek key'" evidence="4">
    <location>
        <begin position="1970"/>
        <end position="2007"/>
    </location>
</feature>
<dbReference type="EMBL" id="JAAVVJ010000001">
    <property type="protein sequence ID" value="KAF7230690.1"/>
    <property type="molecule type" value="Genomic_DNA"/>
</dbReference>
<feature type="compositionally biased region" description="Basic and acidic residues" evidence="3">
    <location>
        <begin position="244"/>
        <end position="266"/>
    </location>
</feature>
<dbReference type="InterPro" id="IPR035992">
    <property type="entry name" value="Ricin_B-like_lectins"/>
</dbReference>
<feature type="compositionally biased region" description="Polar residues" evidence="3">
    <location>
        <begin position="1249"/>
        <end position="1261"/>
    </location>
</feature>
<sequence>MAESPEELPSTGVLGRIGSWLSPWKGNVPKSPNENSSSISDWTEDDEDHEGCVRTRAGDKNSSPLGLFQSFLPFEEGDATQSAHRDGSVVSSTQTGEGGPKEEELVQRRKLGTAQGEGREEICEAASTSGSPVKNVSHLTHLSSLSKQGVAWDFDQAHTQPDKQAATGRRLHVYLEETCVIQCGGDTCAEKEVVRTEVNKNLPVFSWAKSPGFSSSPARAEKNVRPAAGAQSFYSTLVGVSLKPHKDSQSESEPDKEQTEADDMGRKNSNRRRVRKNSQGDGGKSPEEKKTEVFSPSSSSVDKGPNAHLNKASADSCKHNPTLLVSPEREESEISSADMVKCWDNLQSSVSVSAATRACEAVGVADMDEDDSLYRVERKTETPESKRRSIKVSHSEVKVFPKQVPFTPKWSTAAKHQDLVATTKNNTAETKDGPDGRLPAEEPKAAVGRIVDKICLFEQQPDGGLHKSIQTSRSADVPPFRKVTDRIKVDFLATDQRSRSAEGYGTLRSSSASPDKQKPMTIKERARRFAEACNSEAKPALTQQMPPVTGTTPTSFSPVSALVSKPSELGNQDELDCKEPMMTTSKSEITPKPDALDGSAVSGQMSTQTGQIMDLKETDTKTVERIPKLNNSSDCADVTDASPSQPKGRDRTGSRSKRRKNKEPASPIGQNDLNTNKTGKNEVEDTKMMSSAYKEIPEAMAEPPPGHKSGPVSDTKQKDESGVSGKQAALSQASIKTENTEIMLNEQEGPAKSSVNADETDIATCGSGTKATVGQEAEILSSKEEKSEEHSLAFTSERLKASVSRSEISAPSSLITSSAGEHLEKPPAAKQKSSTEQPKLAKELSMRPESESKQKGKYEDGTTQRAPSSEPMHQAETEDVVELEMVGSGEANYTEREGTENTDKSFAKGEVSHRGQSSSEKEGSVEKDKSEKPTALPVQLQNVSETRPPENAAICTATQTNEPVCGTESDKKPQKVVTDTSVPPESQSTESSGTRAAEPPPVSVLVEKAENPLNDSCTRGANDAGISNTQAFPKTAAGDERVSATGSKVTPVRKPPEIIVTESKNSNSNTERLLDKSPTSTGVGQTASDSPFSESQENRRKEPNLSKAMSEKSQKPESGVRDAEKVPHSCCDSITSSSTGNETDKPAEKIITQPASEVSPVANGDVSPHSRLHTTKKEPANDRMSQTPKAPIQLESNKPIPDSTHRSAMKKFTLPQELMKADSSKEQDTPSSWLDLDLPKRKLKVPETKLTSSGSESNLLDTSGELDDDDFVEKIKKLCTPFSLPPRKHNVLRPPQPPFAMPAIREDRFEKQFDPEEFTFGLRKKTQMSLETTPSILAKLQSTETKSGLLPARVSVADRSLLLSSLDSHAHLKGKNPAKDGEDAKEEKDEQIKVKSRLERSSILSSLTSSIRGKRNGVQTEAEDSDSVMPGEAPRLSPLPSPQPAPPSPTTTAAVQITNTHNREETRAAETAVSDSGPPLPPFNDIKLPDYLEKYLPQDRAKAGQSVQGQDRVKTELTEKMASGVKGDMVLKPSLPETTAPRFPGIPPTTHSTLPDLKQRLTQPHNTLRDNMRTVKGFHQRPGKMVLYEKAQFSGQTHEIYGDVADASSLELSHLISVKVVRGCWLLYEKPDFQGRIVALEEGNTELENMWVEPETEPDNIPPMTIGSIRLAVRDYSIPHIDLFTEPEGRGRVTPYHDDTVETGSFGIPLNTASIQVHSGVWLLFSDPGYEGMVSVLEKGVFPVPEAWGFPSPFVGSLRPLKMGGFKVENPNEVKAVVYEKPGFEGSSLEIDSDVFSFCEAEGGGIAADGANLDTNNLKSVGSLKIIGGFWVGYSQPGFEGQQHILEEGEYLDCSDWRGAELLSLRPIISDFLSPLMKMFSDKNFGKLGVNVDLTAPVINMDDTGYGMKTQSIDVLGGVWVVFEEPGFSGETYILEKGLYGSPEDWGALQHRVGSAMPVLLDDFVSTDKFKVQLFSDPGFQGSVLVLEDSAVSLQDGFSVASCKVLAGSWLAYESQDFTGKMYVLEEGSYPDLRAMGCVSSGSSILSLQIVGFEFSLPSITLFERCGLRGKRVLLTEGSVNLQLAGGCGRVQSVLVDGGMWVLYEGINYRGAQILLKPGEIPDWRMFSSWQKIGSLRPLIQKQVHFRLRNRQTGLMMSVTGDLDDVKMLRIHETEETDGLEQIWFYYNGHLHCKLLEECCLSPSGSVTIAGSRVGLTPGLDNQTHLWSMTSKGFIHYTPTPDLVLDIKGGFNYDKSQVILNTLDPNKLQQRWDVEII</sequence>
<evidence type="ECO:0000259" key="4">
    <source>
        <dbReference type="PROSITE" id="PS50915"/>
    </source>
</evidence>
<dbReference type="Pfam" id="PF00030">
    <property type="entry name" value="Crystall"/>
    <property type="match status" value="6"/>
</dbReference>
<dbReference type="Proteomes" id="UP000822369">
    <property type="component" value="Chromosome 1"/>
</dbReference>
<dbReference type="PANTHER" id="PTHR11818">
    <property type="entry name" value="BETA/GAMMA CRYSTALLIN"/>
    <property type="match status" value="1"/>
</dbReference>
<dbReference type="PROSITE" id="PS50915">
    <property type="entry name" value="CRYSTALLIN_BETA_GAMMA"/>
    <property type="match status" value="9"/>
</dbReference>
<dbReference type="InterPro" id="IPR000772">
    <property type="entry name" value="Ricin_B_lectin"/>
</dbReference>
<feature type="compositionally biased region" description="Basic and acidic residues" evidence="3">
    <location>
        <begin position="429"/>
        <end position="441"/>
    </location>
</feature>
<feature type="compositionally biased region" description="Polar residues" evidence="3">
    <location>
        <begin position="601"/>
        <end position="611"/>
    </location>
</feature>
<feature type="region of interest" description="Disordered" evidence="3">
    <location>
        <begin position="242"/>
        <end position="331"/>
    </location>
</feature>
<gene>
    <name evidence="5" type="ORF">G4P62_004299</name>
</gene>
<dbReference type="Pfam" id="PF00652">
    <property type="entry name" value="Ricin_B_lectin"/>
    <property type="match status" value="1"/>
</dbReference>
<feature type="compositionally biased region" description="Polar residues" evidence="3">
    <location>
        <begin position="1013"/>
        <end position="1032"/>
    </location>
</feature>
<feature type="compositionally biased region" description="Pro residues" evidence="3">
    <location>
        <begin position="1437"/>
        <end position="1449"/>
    </location>
</feature>
<feature type="compositionally biased region" description="Basic and acidic residues" evidence="3">
    <location>
        <begin position="614"/>
        <end position="627"/>
    </location>
</feature>
<accession>A0A9D2Z1G4</accession>
<evidence type="ECO:0000313" key="6">
    <source>
        <dbReference type="Proteomes" id="UP000822369"/>
    </source>
</evidence>